<dbReference type="Gene3D" id="1.10.10.10">
    <property type="entry name" value="Winged helix-like DNA-binding domain superfamily/Winged helix DNA-binding domain"/>
    <property type="match status" value="1"/>
</dbReference>
<dbReference type="EMBL" id="CP000360">
    <property type="protein sequence ID" value="ABF39592.1"/>
    <property type="molecule type" value="Genomic_DNA"/>
</dbReference>
<name>Q1IU58_KORVE</name>
<evidence type="ECO:0000313" key="9">
    <source>
        <dbReference type="Proteomes" id="UP000002432"/>
    </source>
</evidence>
<dbReference type="InterPro" id="IPR014284">
    <property type="entry name" value="RNA_pol_sigma-70_dom"/>
</dbReference>
<dbReference type="InterPro" id="IPR036388">
    <property type="entry name" value="WH-like_DNA-bd_sf"/>
</dbReference>
<dbReference type="eggNOG" id="COG1595">
    <property type="taxonomic scope" value="Bacteria"/>
</dbReference>
<dbReference type="RefSeq" id="WP_011521394.1">
    <property type="nucleotide sequence ID" value="NC_008009.1"/>
</dbReference>
<accession>Q1IU58</accession>
<keyword evidence="2" id="KW-0805">Transcription regulation</keyword>
<dbReference type="SUPFAM" id="SSF88946">
    <property type="entry name" value="Sigma2 domain of RNA polymerase sigma factors"/>
    <property type="match status" value="1"/>
</dbReference>
<sequence>MDSGGNVLAVRFWTKTSDETALESCVREHGQMVYRIAFSVLRNPHDAEDAAQETFLRALRSGRVEDVNDSRAWLAKIAWRIALDHRRPEDLELSAIVEPASGAVNAESSLLAGERTKILHELIISLPRDLQDVVTLSTVQELSGTDVAAILGIPEASVRTRMHRARELMKEKLQSRYGTKSARGETR</sequence>
<evidence type="ECO:0000313" key="8">
    <source>
        <dbReference type="EMBL" id="ABF39592.1"/>
    </source>
</evidence>
<dbReference type="InterPro" id="IPR007627">
    <property type="entry name" value="RNA_pol_sigma70_r2"/>
</dbReference>
<dbReference type="OrthoDB" id="9784984at2"/>
<dbReference type="KEGG" id="aba:Acid345_0587"/>
<reference evidence="8 9" key="1">
    <citation type="journal article" date="2009" name="Appl. Environ. Microbiol.">
        <title>Three genomes from the phylum Acidobacteria provide insight into the lifestyles of these microorganisms in soils.</title>
        <authorList>
            <person name="Ward N.L."/>
            <person name="Challacombe J.F."/>
            <person name="Janssen P.H."/>
            <person name="Henrissat B."/>
            <person name="Coutinho P.M."/>
            <person name="Wu M."/>
            <person name="Xie G."/>
            <person name="Haft D.H."/>
            <person name="Sait M."/>
            <person name="Badger J."/>
            <person name="Barabote R.D."/>
            <person name="Bradley B."/>
            <person name="Brettin T.S."/>
            <person name="Brinkac L.M."/>
            <person name="Bruce D."/>
            <person name="Creasy T."/>
            <person name="Daugherty S.C."/>
            <person name="Davidsen T.M."/>
            <person name="DeBoy R.T."/>
            <person name="Detter J.C."/>
            <person name="Dodson R.J."/>
            <person name="Durkin A.S."/>
            <person name="Ganapathy A."/>
            <person name="Gwinn-Giglio M."/>
            <person name="Han C.S."/>
            <person name="Khouri H."/>
            <person name="Kiss H."/>
            <person name="Kothari S.P."/>
            <person name="Madupu R."/>
            <person name="Nelson K.E."/>
            <person name="Nelson W.C."/>
            <person name="Paulsen I."/>
            <person name="Penn K."/>
            <person name="Ren Q."/>
            <person name="Rosovitz M.J."/>
            <person name="Selengut J.D."/>
            <person name="Shrivastava S."/>
            <person name="Sullivan S.A."/>
            <person name="Tapia R."/>
            <person name="Thompson L.S."/>
            <person name="Watkins K.L."/>
            <person name="Yang Q."/>
            <person name="Yu C."/>
            <person name="Zafar N."/>
            <person name="Zhou L."/>
            <person name="Kuske C.R."/>
        </authorList>
    </citation>
    <scope>NUCLEOTIDE SEQUENCE [LARGE SCALE GENOMIC DNA]</scope>
    <source>
        <strain evidence="8 9">Ellin345</strain>
    </source>
</reference>
<dbReference type="HOGENOM" id="CLU_047691_3_1_0"/>
<organism evidence="8 9">
    <name type="scientific">Koribacter versatilis (strain Ellin345)</name>
    <dbReference type="NCBI Taxonomy" id="204669"/>
    <lineage>
        <taxon>Bacteria</taxon>
        <taxon>Pseudomonadati</taxon>
        <taxon>Acidobacteriota</taxon>
        <taxon>Terriglobia</taxon>
        <taxon>Terriglobales</taxon>
        <taxon>Candidatus Korobacteraceae</taxon>
        <taxon>Candidatus Korobacter</taxon>
    </lineage>
</organism>
<feature type="domain" description="RNA polymerase sigma factor 70 region 4 type 2" evidence="7">
    <location>
        <begin position="118"/>
        <end position="168"/>
    </location>
</feature>
<dbReference type="GO" id="GO:0016987">
    <property type="term" value="F:sigma factor activity"/>
    <property type="evidence" value="ECO:0007669"/>
    <property type="project" value="UniProtKB-KW"/>
</dbReference>
<evidence type="ECO:0000256" key="3">
    <source>
        <dbReference type="ARBA" id="ARBA00023082"/>
    </source>
</evidence>
<evidence type="ECO:0000256" key="5">
    <source>
        <dbReference type="ARBA" id="ARBA00023163"/>
    </source>
</evidence>
<feature type="domain" description="RNA polymerase sigma-70 region 2" evidence="6">
    <location>
        <begin position="26"/>
        <end position="87"/>
    </location>
</feature>
<dbReference type="Pfam" id="PF08281">
    <property type="entry name" value="Sigma70_r4_2"/>
    <property type="match status" value="1"/>
</dbReference>
<dbReference type="SUPFAM" id="SSF88659">
    <property type="entry name" value="Sigma3 and sigma4 domains of RNA polymerase sigma factors"/>
    <property type="match status" value="1"/>
</dbReference>
<dbReference type="NCBIfam" id="TIGR02937">
    <property type="entry name" value="sigma70-ECF"/>
    <property type="match status" value="1"/>
</dbReference>
<dbReference type="PANTHER" id="PTHR43133">
    <property type="entry name" value="RNA POLYMERASE ECF-TYPE SIGMA FACTO"/>
    <property type="match status" value="1"/>
</dbReference>
<comment type="similarity">
    <text evidence="1">Belongs to the sigma-70 factor family. ECF subfamily.</text>
</comment>
<dbReference type="EnsemblBacteria" id="ABF39592">
    <property type="protein sequence ID" value="ABF39592"/>
    <property type="gene ID" value="Acid345_0587"/>
</dbReference>
<dbReference type="Proteomes" id="UP000002432">
    <property type="component" value="Chromosome"/>
</dbReference>
<dbReference type="AlphaFoldDB" id="Q1IU58"/>
<dbReference type="CDD" id="cd06171">
    <property type="entry name" value="Sigma70_r4"/>
    <property type="match status" value="1"/>
</dbReference>
<dbReference type="GO" id="GO:0006352">
    <property type="term" value="P:DNA-templated transcription initiation"/>
    <property type="evidence" value="ECO:0007669"/>
    <property type="project" value="InterPro"/>
</dbReference>
<keyword evidence="3" id="KW-0731">Sigma factor</keyword>
<dbReference type="STRING" id="204669.Acid345_0587"/>
<dbReference type="Pfam" id="PF04542">
    <property type="entry name" value="Sigma70_r2"/>
    <property type="match status" value="1"/>
</dbReference>
<dbReference type="InterPro" id="IPR013325">
    <property type="entry name" value="RNA_pol_sigma_r2"/>
</dbReference>
<evidence type="ECO:0000256" key="4">
    <source>
        <dbReference type="ARBA" id="ARBA00023125"/>
    </source>
</evidence>
<protein>
    <submittedName>
        <fullName evidence="8">Sigma-24, ECF subfamily</fullName>
    </submittedName>
</protein>
<proteinExistence type="inferred from homology"/>
<evidence type="ECO:0000259" key="7">
    <source>
        <dbReference type="Pfam" id="PF08281"/>
    </source>
</evidence>
<evidence type="ECO:0000256" key="1">
    <source>
        <dbReference type="ARBA" id="ARBA00010641"/>
    </source>
</evidence>
<evidence type="ECO:0000259" key="6">
    <source>
        <dbReference type="Pfam" id="PF04542"/>
    </source>
</evidence>
<dbReference type="InterPro" id="IPR039425">
    <property type="entry name" value="RNA_pol_sigma-70-like"/>
</dbReference>
<keyword evidence="4" id="KW-0238">DNA-binding</keyword>
<dbReference type="Gene3D" id="1.10.1740.10">
    <property type="match status" value="1"/>
</dbReference>
<gene>
    <name evidence="8" type="ordered locus">Acid345_0587</name>
</gene>
<dbReference type="InterPro" id="IPR013324">
    <property type="entry name" value="RNA_pol_sigma_r3/r4-like"/>
</dbReference>
<keyword evidence="9" id="KW-1185">Reference proteome</keyword>
<evidence type="ECO:0000256" key="2">
    <source>
        <dbReference type="ARBA" id="ARBA00023015"/>
    </source>
</evidence>
<dbReference type="InterPro" id="IPR013249">
    <property type="entry name" value="RNA_pol_sigma70_r4_t2"/>
</dbReference>
<dbReference type="PANTHER" id="PTHR43133:SF8">
    <property type="entry name" value="RNA POLYMERASE SIGMA FACTOR HI_1459-RELATED"/>
    <property type="match status" value="1"/>
</dbReference>
<dbReference type="GO" id="GO:0003677">
    <property type="term" value="F:DNA binding"/>
    <property type="evidence" value="ECO:0007669"/>
    <property type="project" value="UniProtKB-KW"/>
</dbReference>
<keyword evidence="5" id="KW-0804">Transcription</keyword>